<dbReference type="SMART" id="SM00490">
    <property type="entry name" value="HELICc"/>
    <property type="match status" value="1"/>
</dbReference>
<dbReference type="Pfam" id="PF00270">
    <property type="entry name" value="DEAD"/>
    <property type="match status" value="1"/>
</dbReference>
<dbReference type="GO" id="GO:0003723">
    <property type="term" value="F:RNA binding"/>
    <property type="evidence" value="ECO:0007669"/>
    <property type="project" value="UniProtKB-UniRule"/>
</dbReference>
<comment type="similarity">
    <text evidence="6">Belongs to the DEAD box helicase family.</text>
</comment>
<evidence type="ECO:0000313" key="11">
    <source>
        <dbReference type="EMBL" id="WFD14399.1"/>
    </source>
</evidence>
<evidence type="ECO:0000259" key="10">
    <source>
        <dbReference type="SMART" id="SM00490"/>
    </source>
</evidence>
<name>A0AAJ5YXT2_9BASI</name>
<comment type="catalytic activity">
    <reaction evidence="7">
        <text>ATP + H2O = ADP + phosphate + H(+)</text>
        <dbReference type="Rhea" id="RHEA:13065"/>
        <dbReference type="ChEBI" id="CHEBI:15377"/>
        <dbReference type="ChEBI" id="CHEBI:15378"/>
        <dbReference type="ChEBI" id="CHEBI:30616"/>
        <dbReference type="ChEBI" id="CHEBI:43474"/>
        <dbReference type="ChEBI" id="CHEBI:456216"/>
        <dbReference type="EC" id="3.6.4.13"/>
    </reaction>
</comment>
<keyword evidence="1 6" id="KW-0547">Nucleotide-binding</keyword>
<dbReference type="InterPro" id="IPR014001">
    <property type="entry name" value="Helicase_ATP-bd"/>
</dbReference>
<dbReference type="EMBL" id="CP119916">
    <property type="protein sequence ID" value="WFD14399.1"/>
    <property type="molecule type" value="Genomic_DNA"/>
</dbReference>
<feature type="compositionally biased region" description="Acidic residues" evidence="8">
    <location>
        <begin position="55"/>
        <end position="70"/>
    </location>
</feature>
<feature type="domain" description="Helicase ATP-binding" evidence="9">
    <location>
        <begin position="164"/>
        <end position="410"/>
    </location>
</feature>
<protein>
    <recommendedName>
        <fullName evidence="7">ATP-dependent RNA helicase</fullName>
        <ecNumber evidence="7">3.6.4.13</ecNumber>
    </recommendedName>
</protein>
<dbReference type="PROSITE" id="PS00039">
    <property type="entry name" value="DEAD_ATP_HELICASE"/>
    <property type="match status" value="1"/>
</dbReference>
<feature type="region of interest" description="Disordered" evidence="8">
    <location>
        <begin position="1"/>
        <end position="100"/>
    </location>
</feature>
<feature type="compositionally biased region" description="Basic residues" evidence="8">
    <location>
        <begin position="7"/>
        <end position="29"/>
    </location>
</feature>
<dbReference type="CDD" id="cd18787">
    <property type="entry name" value="SF2_C_DEAD"/>
    <property type="match status" value="1"/>
</dbReference>
<dbReference type="PANTHER" id="PTHR24031">
    <property type="entry name" value="RNA HELICASE"/>
    <property type="match status" value="1"/>
</dbReference>
<evidence type="ECO:0000256" key="1">
    <source>
        <dbReference type="ARBA" id="ARBA00022741"/>
    </source>
</evidence>
<dbReference type="EC" id="3.6.4.13" evidence="7"/>
<feature type="domain" description="Helicase C-terminal" evidence="10">
    <location>
        <begin position="443"/>
        <end position="539"/>
    </location>
</feature>
<gene>
    <name evidence="11" type="primary">DBP6</name>
    <name evidence="11" type="ORF">MARU1_000404</name>
</gene>
<keyword evidence="2 6" id="KW-0378">Hydrolase</keyword>
<evidence type="ECO:0000256" key="7">
    <source>
        <dbReference type="RuleBase" id="RU365068"/>
    </source>
</evidence>
<dbReference type="AlphaFoldDB" id="A0AAJ5YXT2"/>
<dbReference type="InterPro" id="IPR000629">
    <property type="entry name" value="RNA-helicase_DEAD-box_CS"/>
</dbReference>
<sequence>MSLAGKPKTKAKQRYLKAKKDRRKARKAAGPKPVGEGAKKQRLEQLEESQSHEVDGDDDASAQDDADTTEDVGALPETSAAPQSERQEEQASEPASTTTYLYRFPRPQQTASDDATDLLASQGIPDALLHPTEVAASETQALDTPDDQLLHLCPETRRQLTELGITRWFAVQATVIPALLRDPRMRHTYLPYTPPHDLCISAPTGSGKTLAYIVPIMELLRTRTIVQLRALILVPTRDLAVQVRDVFEAVAKGSGLRAATITGNHSFRHEQEQLLHADVAMATPGRLVDHIRGTPGFTLEHLRFLVIDEADRLLGQSFQEWVSTLLDALEPRGPSERICAPTRLWTESDTWARDDIQVPQPSVQKLLFSATLSRDPAKISALRLREPQFIRVRDGSEQGQFALPSSLHQHMLICPTNEKVLHLLHMLHGDQRIRQALCFTKSVDTANRLVHLLLFFQEAWAEATAQPPLRIHFYSSDLRTSERKQLRRAFERGQVDVLVCSDLIARGIDLPDVRHVISYDVPVDMAKYVHRVGRTARAGRVGDAWSLVEEQEVYHFKLMLREAGQLEHIERHKVHSGAFDPLLPHYKAALARLAQLYSQQC</sequence>
<evidence type="ECO:0000256" key="4">
    <source>
        <dbReference type="ARBA" id="ARBA00022840"/>
    </source>
</evidence>
<dbReference type="CDD" id="cd17956">
    <property type="entry name" value="DEADc_DDX51"/>
    <property type="match status" value="1"/>
</dbReference>
<dbReference type="InterPro" id="IPR027417">
    <property type="entry name" value="P-loop_NTPase"/>
</dbReference>
<dbReference type="Proteomes" id="UP001217582">
    <property type="component" value="Chromosome 1"/>
</dbReference>
<dbReference type="InterPro" id="IPR001650">
    <property type="entry name" value="Helicase_C-like"/>
</dbReference>
<keyword evidence="5 7" id="KW-0694">RNA-binding</keyword>
<dbReference type="GO" id="GO:0016787">
    <property type="term" value="F:hydrolase activity"/>
    <property type="evidence" value="ECO:0007669"/>
    <property type="project" value="UniProtKB-KW"/>
</dbReference>
<accession>A0AAJ5YXT2</accession>
<keyword evidence="3 6" id="KW-0347">Helicase</keyword>
<evidence type="ECO:0000259" key="9">
    <source>
        <dbReference type="SMART" id="SM00487"/>
    </source>
</evidence>
<dbReference type="Pfam" id="PF00271">
    <property type="entry name" value="Helicase_C"/>
    <property type="match status" value="1"/>
</dbReference>
<organism evidence="11 12">
    <name type="scientific">Malassezia arunalokei</name>
    <dbReference type="NCBI Taxonomy" id="1514897"/>
    <lineage>
        <taxon>Eukaryota</taxon>
        <taxon>Fungi</taxon>
        <taxon>Dikarya</taxon>
        <taxon>Basidiomycota</taxon>
        <taxon>Ustilaginomycotina</taxon>
        <taxon>Malasseziomycetes</taxon>
        <taxon>Malasseziales</taxon>
        <taxon>Malasseziaceae</taxon>
        <taxon>Malassezia</taxon>
    </lineage>
</organism>
<evidence type="ECO:0000256" key="2">
    <source>
        <dbReference type="ARBA" id="ARBA00022801"/>
    </source>
</evidence>
<dbReference type="GO" id="GO:0003724">
    <property type="term" value="F:RNA helicase activity"/>
    <property type="evidence" value="ECO:0007669"/>
    <property type="project" value="UniProtKB-EC"/>
</dbReference>
<evidence type="ECO:0000256" key="3">
    <source>
        <dbReference type="ARBA" id="ARBA00022806"/>
    </source>
</evidence>
<evidence type="ECO:0000313" key="12">
    <source>
        <dbReference type="Proteomes" id="UP001217582"/>
    </source>
</evidence>
<keyword evidence="12" id="KW-1185">Reference proteome</keyword>
<evidence type="ECO:0000256" key="6">
    <source>
        <dbReference type="RuleBase" id="RU000492"/>
    </source>
</evidence>
<dbReference type="GO" id="GO:0005524">
    <property type="term" value="F:ATP binding"/>
    <property type="evidence" value="ECO:0007669"/>
    <property type="project" value="UniProtKB-UniRule"/>
</dbReference>
<reference evidence="11 12" key="1">
    <citation type="submission" date="2023-03" db="EMBL/GenBank/DDBJ databases">
        <title>Mating type loci evolution in Malassezia.</title>
        <authorList>
            <person name="Coelho M.A."/>
        </authorList>
    </citation>
    <scope>NUCLEOTIDE SEQUENCE [LARGE SCALE GENOMIC DNA]</scope>
    <source>
        <strain evidence="11 12">CBS 13387</strain>
    </source>
</reference>
<proteinExistence type="inferred from homology"/>
<evidence type="ECO:0000256" key="5">
    <source>
        <dbReference type="ARBA" id="ARBA00022884"/>
    </source>
</evidence>
<evidence type="ECO:0000256" key="8">
    <source>
        <dbReference type="SAM" id="MobiDB-lite"/>
    </source>
</evidence>
<keyword evidence="4 6" id="KW-0067">ATP-binding</keyword>
<comment type="domain">
    <text evidence="7">The Q motif is unique to and characteristic of the DEAD box family of RNA helicases and controls ATP binding and hydrolysis.</text>
</comment>
<dbReference type="InterPro" id="IPR011545">
    <property type="entry name" value="DEAD/DEAH_box_helicase_dom"/>
</dbReference>
<dbReference type="SMART" id="SM00487">
    <property type="entry name" value="DEXDc"/>
    <property type="match status" value="1"/>
</dbReference>
<comment type="function">
    <text evidence="7">RNA helicase.</text>
</comment>
<feature type="compositionally biased region" description="Basic and acidic residues" evidence="8">
    <location>
        <begin position="37"/>
        <end position="54"/>
    </location>
</feature>
<dbReference type="Gene3D" id="3.40.50.300">
    <property type="entry name" value="P-loop containing nucleotide triphosphate hydrolases"/>
    <property type="match status" value="2"/>
</dbReference>
<dbReference type="SUPFAM" id="SSF52540">
    <property type="entry name" value="P-loop containing nucleoside triphosphate hydrolases"/>
    <property type="match status" value="1"/>
</dbReference>